<gene>
    <name evidence="2" type="ORF">IM811_002286</name>
</gene>
<proteinExistence type="predicted"/>
<sequence length="128" mass="15041">MAGSHYTPELLAKFAKRTRDNHNTMYLFGIIMGGILFICMLFHLIRILGRKCLSRKQSKPSVFQLATRQAHQQNIKLRLEYRADIVVQENQECGSTQSPRILRPVDRSYRRHLPLFRRQHHSHPHQPG</sequence>
<dbReference type="Proteomes" id="UP000616885">
    <property type="component" value="Unassembled WGS sequence"/>
</dbReference>
<name>A0A8H7N535_BIOOC</name>
<evidence type="ECO:0000313" key="2">
    <source>
        <dbReference type="EMBL" id="KAF9746952.1"/>
    </source>
</evidence>
<evidence type="ECO:0000256" key="1">
    <source>
        <dbReference type="SAM" id="Phobius"/>
    </source>
</evidence>
<comment type="caution">
    <text evidence="2">The sequence shown here is derived from an EMBL/GenBank/DDBJ whole genome shotgun (WGS) entry which is preliminary data.</text>
</comment>
<accession>A0A8H7N535</accession>
<organism evidence="2 3">
    <name type="scientific">Bionectria ochroleuca</name>
    <name type="common">Gliocladium roseum</name>
    <dbReference type="NCBI Taxonomy" id="29856"/>
    <lineage>
        <taxon>Eukaryota</taxon>
        <taxon>Fungi</taxon>
        <taxon>Dikarya</taxon>
        <taxon>Ascomycota</taxon>
        <taxon>Pezizomycotina</taxon>
        <taxon>Sordariomycetes</taxon>
        <taxon>Hypocreomycetidae</taxon>
        <taxon>Hypocreales</taxon>
        <taxon>Bionectriaceae</taxon>
        <taxon>Clonostachys</taxon>
    </lineage>
</organism>
<dbReference type="AlphaFoldDB" id="A0A8H7N535"/>
<protein>
    <submittedName>
        <fullName evidence="2">Uncharacterized protein</fullName>
    </submittedName>
</protein>
<dbReference type="EMBL" id="JADCTT010000010">
    <property type="protein sequence ID" value="KAF9746952.1"/>
    <property type="molecule type" value="Genomic_DNA"/>
</dbReference>
<feature type="transmembrane region" description="Helical" evidence="1">
    <location>
        <begin position="26"/>
        <end position="49"/>
    </location>
</feature>
<reference evidence="2" key="1">
    <citation type="submission" date="2020-10" db="EMBL/GenBank/DDBJ databases">
        <title>High-Quality Genome Resource of Clonostachys rosea strain S41 by Oxford Nanopore Long-Read Sequencing.</title>
        <authorList>
            <person name="Wang H."/>
        </authorList>
    </citation>
    <scope>NUCLEOTIDE SEQUENCE</scope>
    <source>
        <strain evidence="2">S41</strain>
    </source>
</reference>
<evidence type="ECO:0000313" key="3">
    <source>
        <dbReference type="Proteomes" id="UP000616885"/>
    </source>
</evidence>
<keyword evidence="1" id="KW-1133">Transmembrane helix</keyword>
<keyword evidence="1" id="KW-0812">Transmembrane</keyword>
<keyword evidence="1" id="KW-0472">Membrane</keyword>